<dbReference type="Proteomes" id="UP000235994">
    <property type="component" value="Unassembled WGS sequence"/>
</dbReference>
<reference evidence="1 2" key="1">
    <citation type="submission" date="2018-01" db="EMBL/GenBank/DDBJ databases">
        <title>The draft genome of an aniline degradation strain ANB-1.</title>
        <authorList>
            <person name="Zhang L."/>
            <person name="Jiang J."/>
        </authorList>
    </citation>
    <scope>NUCLEOTIDE SEQUENCE [LARGE SCALE GENOMIC DNA]</scope>
    <source>
        <strain evidence="1 2">ANB-1</strain>
    </source>
</reference>
<gene>
    <name evidence="1" type="ORF">C1I89_05635</name>
</gene>
<organism evidence="1 2">
    <name type="scientific">Achromobacter pulmonis</name>
    <dbReference type="NCBI Taxonomy" id="1389932"/>
    <lineage>
        <taxon>Bacteria</taxon>
        <taxon>Pseudomonadati</taxon>
        <taxon>Pseudomonadota</taxon>
        <taxon>Betaproteobacteria</taxon>
        <taxon>Burkholderiales</taxon>
        <taxon>Alcaligenaceae</taxon>
        <taxon>Achromobacter</taxon>
    </lineage>
</organism>
<dbReference type="RefSeq" id="WP_102771741.1">
    <property type="nucleotide sequence ID" value="NZ_POQS01000001.1"/>
</dbReference>
<evidence type="ECO:0000313" key="1">
    <source>
        <dbReference type="EMBL" id="PND35825.1"/>
    </source>
</evidence>
<sequence length="348" mass="36156">MTRSAHSGGRQRGFSLPGLALALALGAMAAIWASNRQVQRIEDAAARATGVWLTQVRLALAQALSRHFDALVQGKPPRSPQGAPLFARPLAPTLGELQAAGFLPAAFPARSALGFGVRLRIVRSPGCPKAPCRLDGLVYSARPLFKKGTQAPDPVGMAAVIEAAGGYGGAVWPDTPGRLRGAAFNFANPPAPGAPAHAPGTLALWAGEGPQAAQPDLDRYVRIGDTRDPMLQGHLSVANSAVVNGYLTLRSRAEEGQYCDVAVGTMANSGRGDLLTCQSNVWRPASGGFGGAYSTNYPLGCRHYTGVSTANPRTGACSCPAGYHGVIVSAGGKWTETEGWTTGYVCVR</sequence>
<evidence type="ECO:0000313" key="2">
    <source>
        <dbReference type="Proteomes" id="UP000235994"/>
    </source>
</evidence>
<comment type="caution">
    <text evidence="1">The sequence shown here is derived from an EMBL/GenBank/DDBJ whole genome shotgun (WGS) entry which is preliminary data.</text>
</comment>
<dbReference type="EMBL" id="POQS01000001">
    <property type="protein sequence ID" value="PND35825.1"/>
    <property type="molecule type" value="Genomic_DNA"/>
</dbReference>
<keyword evidence="2" id="KW-1185">Reference proteome</keyword>
<accession>A0A2N8KQU3</accession>
<name>A0A2N8KQU3_9BURK</name>
<proteinExistence type="predicted"/>
<dbReference type="AlphaFoldDB" id="A0A2N8KQU3"/>
<protein>
    <submittedName>
        <fullName evidence="1">Prepilin</fullName>
    </submittedName>
</protein>